<sequence length="269" mass="29376">MSYNFSRRQILKTGGFITGAASVGSTPLLGNFITGSNTDSSAQAEEPNKLAAPQMVINSRMLYFGWIPEDSTAVKSLVPNRFTPNYRGAVFMNQYVVDTDEQTSGFGAYSLTYLGADLQNLDAPGGVNPGRWWTHYFNSSSTVIKYVLERGVPATPGRTTLSLNGNTLIATTESNGIPIIRTTARVSNTIANVASGQLRYITKKANGSFSSGVYPYVAEIVTPWQIVDLEFLQPSHPVYALRPRRPLEITFGFYAPRSSFCYPGGEQVL</sequence>
<dbReference type="RefSeq" id="WP_190884800.1">
    <property type="nucleotide sequence ID" value="NZ_JADEXS020000001.1"/>
</dbReference>
<accession>A0A8J6ZRH1</accession>
<evidence type="ECO:0000313" key="2">
    <source>
        <dbReference type="Proteomes" id="UP000622533"/>
    </source>
</evidence>
<dbReference type="InterPro" id="IPR023375">
    <property type="entry name" value="ADC_dom_sf"/>
</dbReference>
<protein>
    <recommendedName>
        <fullName evidence="3">Acetoacetate decarboxylase</fullName>
    </recommendedName>
</protein>
<evidence type="ECO:0008006" key="3">
    <source>
        <dbReference type="Google" id="ProtNLM"/>
    </source>
</evidence>
<dbReference type="Proteomes" id="UP000622533">
    <property type="component" value="Unassembled WGS sequence"/>
</dbReference>
<dbReference type="SUPFAM" id="SSF160104">
    <property type="entry name" value="Acetoacetate decarboxylase-like"/>
    <property type="match status" value="1"/>
</dbReference>
<comment type="caution">
    <text evidence="1">The sequence shown here is derived from an EMBL/GenBank/DDBJ whole genome shotgun (WGS) entry which is preliminary data.</text>
</comment>
<name>A0A8J6ZRH1_DESMC</name>
<dbReference type="AlphaFoldDB" id="A0A8J6ZRH1"/>
<keyword evidence="2" id="KW-1185">Reference proteome</keyword>
<evidence type="ECO:0000313" key="1">
    <source>
        <dbReference type="EMBL" id="MBE9021623.1"/>
    </source>
</evidence>
<gene>
    <name evidence="1" type="ORF">IQ276_03840</name>
</gene>
<dbReference type="EMBL" id="JADEXS010000031">
    <property type="protein sequence ID" value="MBE9021623.1"/>
    <property type="molecule type" value="Genomic_DNA"/>
</dbReference>
<proteinExistence type="predicted"/>
<reference evidence="1" key="1">
    <citation type="submission" date="2020-10" db="EMBL/GenBank/DDBJ databases">
        <authorList>
            <person name="Castelo-Branco R."/>
            <person name="Eusebio N."/>
            <person name="Adriana R."/>
            <person name="Vieira A."/>
            <person name="Brugerolle De Fraissinette N."/>
            <person name="Rezende De Castro R."/>
            <person name="Schneider M.P."/>
            <person name="Vasconcelos V."/>
            <person name="Leao P.N."/>
        </authorList>
    </citation>
    <scope>NUCLEOTIDE SEQUENCE</scope>
    <source>
        <strain evidence="1">LEGE 12446</strain>
    </source>
</reference>
<dbReference type="InterPro" id="IPR006311">
    <property type="entry name" value="TAT_signal"/>
</dbReference>
<dbReference type="PROSITE" id="PS51318">
    <property type="entry name" value="TAT"/>
    <property type="match status" value="1"/>
</dbReference>
<organism evidence="1 2">
    <name type="scientific">Desmonostoc muscorum LEGE 12446</name>
    <dbReference type="NCBI Taxonomy" id="1828758"/>
    <lineage>
        <taxon>Bacteria</taxon>
        <taxon>Bacillati</taxon>
        <taxon>Cyanobacteriota</taxon>
        <taxon>Cyanophyceae</taxon>
        <taxon>Nostocales</taxon>
        <taxon>Nostocaceae</taxon>
        <taxon>Desmonostoc</taxon>
    </lineage>
</organism>